<sequence length="427" mass="49226">MAPSLASSREAESIANMTALSIFVVTVAVNICIQIATGVIFSFIAEHIIILCFMFMLLAILWHNTFDLNIRKGTDLPEKNLAHFLNVPKGESSLMHRVKSWYISNSIMSPQLHLCKLRLSSGIGPICIMSSAVLLQATYRSVVIKTLEFCNGVSDYDWSVWIIVMTQIVATIIGSLTVAFQWLVVAPYLDFDQHIYAIKYEFHDLKVQFFYMKRRSVRKSTMVLFKYLLKLVLLVFLFFIHLPIFVIALIVYYTPGKFGKCSCCMNRASEDVTSSLGSWNEEFDVKWLDELSQRVLMLCVNNMNKWENVRRAPSSSYMVQMLSRPHLFAPPLLNKFLDFGTKFFRDYKVTCYSMVLLLKVGSATMPSNFTQAMRDTLHEAFEIVYYIDKKMNEANIDSRRRRHMVKLFWEGGDIDVKKISLKILMIQ</sequence>
<dbReference type="Proteomes" id="UP001419268">
    <property type="component" value="Unassembled WGS sequence"/>
</dbReference>
<feature type="transmembrane region" description="Helical" evidence="1">
    <location>
        <begin position="43"/>
        <end position="62"/>
    </location>
</feature>
<name>A0AAP0E9U4_9MAGN</name>
<evidence type="ECO:0000313" key="2">
    <source>
        <dbReference type="EMBL" id="KAK9089286.1"/>
    </source>
</evidence>
<feature type="transmembrane region" description="Helical" evidence="1">
    <location>
        <begin position="158"/>
        <end position="185"/>
    </location>
</feature>
<protein>
    <submittedName>
        <fullName evidence="2">Uncharacterized protein</fullName>
    </submittedName>
</protein>
<dbReference type="AlphaFoldDB" id="A0AAP0E9U4"/>
<accession>A0AAP0E9U4</accession>
<reference evidence="2 3" key="1">
    <citation type="submission" date="2024-01" db="EMBL/GenBank/DDBJ databases">
        <title>Genome assemblies of Stephania.</title>
        <authorList>
            <person name="Yang L."/>
        </authorList>
    </citation>
    <scope>NUCLEOTIDE SEQUENCE [LARGE SCALE GENOMIC DNA]</scope>
    <source>
        <strain evidence="2">JXDWG</strain>
        <tissue evidence="2">Leaf</tissue>
    </source>
</reference>
<keyword evidence="1" id="KW-1133">Transmembrane helix</keyword>
<keyword evidence="3" id="KW-1185">Reference proteome</keyword>
<comment type="caution">
    <text evidence="2">The sequence shown here is derived from an EMBL/GenBank/DDBJ whole genome shotgun (WGS) entry which is preliminary data.</text>
</comment>
<dbReference type="PANTHER" id="PTHR35307:SF6">
    <property type="entry name" value="TRANSMEMBRANE PROTEIN"/>
    <property type="match status" value="1"/>
</dbReference>
<feature type="transmembrane region" description="Helical" evidence="1">
    <location>
        <begin position="227"/>
        <end position="253"/>
    </location>
</feature>
<dbReference type="PANTHER" id="PTHR35307">
    <property type="entry name" value="PROTEIN, PUTATIVE-RELATED"/>
    <property type="match status" value="1"/>
</dbReference>
<keyword evidence="1" id="KW-0472">Membrane</keyword>
<keyword evidence="1" id="KW-0812">Transmembrane</keyword>
<feature type="transmembrane region" description="Helical" evidence="1">
    <location>
        <begin position="14"/>
        <end position="37"/>
    </location>
</feature>
<dbReference type="EMBL" id="JBBNAG010000012">
    <property type="protein sequence ID" value="KAK9089286.1"/>
    <property type="molecule type" value="Genomic_DNA"/>
</dbReference>
<evidence type="ECO:0000256" key="1">
    <source>
        <dbReference type="SAM" id="Phobius"/>
    </source>
</evidence>
<evidence type="ECO:0000313" key="3">
    <source>
        <dbReference type="Proteomes" id="UP001419268"/>
    </source>
</evidence>
<organism evidence="2 3">
    <name type="scientific">Stephania cephalantha</name>
    <dbReference type="NCBI Taxonomy" id="152367"/>
    <lineage>
        <taxon>Eukaryota</taxon>
        <taxon>Viridiplantae</taxon>
        <taxon>Streptophyta</taxon>
        <taxon>Embryophyta</taxon>
        <taxon>Tracheophyta</taxon>
        <taxon>Spermatophyta</taxon>
        <taxon>Magnoliopsida</taxon>
        <taxon>Ranunculales</taxon>
        <taxon>Menispermaceae</taxon>
        <taxon>Menispermoideae</taxon>
        <taxon>Cissampelideae</taxon>
        <taxon>Stephania</taxon>
    </lineage>
</organism>
<gene>
    <name evidence="2" type="ORF">Scep_028368</name>
</gene>
<proteinExistence type="predicted"/>